<keyword evidence="1" id="KW-0808">Transferase</keyword>
<accession>A0A084EFX3</accession>
<dbReference type="CDD" id="cd04301">
    <property type="entry name" value="NAT_SF"/>
    <property type="match status" value="1"/>
</dbReference>
<dbReference type="SUPFAM" id="SSF55729">
    <property type="entry name" value="Acyl-CoA N-acyltransferases (Nat)"/>
    <property type="match status" value="1"/>
</dbReference>
<dbReference type="Gene3D" id="3.40.630.30">
    <property type="match status" value="1"/>
</dbReference>
<dbReference type="GO" id="GO:0016747">
    <property type="term" value="F:acyltransferase activity, transferring groups other than amino-acyl groups"/>
    <property type="evidence" value="ECO:0007669"/>
    <property type="project" value="InterPro"/>
</dbReference>
<dbReference type="Pfam" id="PF00583">
    <property type="entry name" value="Acetyltransf_1"/>
    <property type="match status" value="1"/>
</dbReference>
<dbReference type="eggNOG" id="COG0456">
    <property type="taxonomic scope" value="Bacteria"/>
</dbReference>
<sequence>MDKPGVVVVAFEPRHAAAFVALNVEWLERFFTVEAKDRAQIEDAQTSIIGKGGAILIAEDETGAAIGCVALVPYGEGELELAKMAVSSAAQGRGVGRKLMDAAIAQARGMGARSIYLESNSSLTPAVTLYERSGFLHLEPGERPASPYARCDVYMRRPL</sequence>
<dbReference type="InterPro" id="IPR016181">
    <property type="entry name" value="Acyl_CoA_acyltransferase"/>
</dbReference>
<dbReference type="EMBL" id="JGVR01000026">
    <property type="protein sequence ID" value="KEZ16865.1"/>
    <property type="molecule type" value="Genomic_DNA"/>
</dbReference>
<dbReference type="PATRIC" id="fig|13690.10.peg.3936"/>
<dbReference type="PANTHER" id="PTHR43877">
    <property type="entry name" value="AMINOALKYLPHOSPHONATE N-ACETYLTRANSFERASE-RELATED-RELATED"/>
    <property type="match status" value="1"/>
</dbReference>
<reference evidence="4 5" key="1">
    <citation type="submission" date="2014-03" db="EMBL/GenBank/DDBJ databases">
        <title>Genome sequence of Sphingobium yanoikuyae B1.</title>
        <authorList>
            <person name="Gan H.M."/>
            <person name="Gan H.Y."/>
            <person name="Savka M.A."/>
        </authorList>
    </citation>
    <scope>NUCLEOTIDE SEQUENCE [LARGE SCALE GENOMIC DNA]</scope>
    <source>
        <strain evidence="4 5">B1</strain>
    </source>
</reference>
<evidence type="ECO:0000256" key="1">
    <source>
        <dbReference type="ARBA" id="ARBA00022679"/>
    </source>
</evidence>
<dbReference type="Proteomes" id="UP000028534">
    <property type="component" value="Unassembled WGS sequence"/>
</dbReference>
<dbReference type="InterPro" id="IPR050832">
    <property type="entry name" value="Bact_Acetyltransf"/>
</dbReference>
<dbReference type="InterPro" id="IPR000182">
    <property type="entry name" value="GNAT_dom"/>
</dbReference>
<evidence type="ECO:0000313" key="5">
    <source>
        <dbReference type="Proteomes" id="UP000028534"/>
    </source>
</evidence>
<evidence type="ECO:0000313" key="4">
    <source>
        <dbReference type="EMBL" id="KEZ16865.1"/>
    </source>
</evidence>
<keyword evidence="2" id="KW-0012">Acyltransferase</keyword>
<dbReference type="PANTHER" id="PTHR43877:SF2">
    <property type="entry name" value="AMINOALKYLPHOSPHONATE N-ACETYLTRANSFERASE-RELATED"/>
    <property type="match status" value="1"/>
</dbReference>
<dbReference type="RefSeq" id="WP_037521601.1">
    <property type="nucleotide sequence ID" value="NZ_DAMCWT010000009.1"/>
</dbReference>
<dbReference type="PROSITE" id="PS51186">
    <property type="entry name" value="GNAT"/>
    <property type="match status" value="1"/>
</dbReference>
<protein>
    <submittedName>
        <fullName evidence="4">Transcriptional regulator, MarR family protein</fullName>
    </submittedName>
</protein>
<proteinExistence type="predicted"/>
<feature type="domain" description="N-acetyltransferase" evidence="3">
    <location>
        <begin position="6"/>
        <end position="159"/>
    </location>
</feature>
<evidence type="ECO:0000256" key="2">
    <source>
        <dbReference type="ARBA" id="ARBA00023315"/>
    </source>
</evidence>
<name>A0A084EFX3_SPHYA</name>
<organism evidence="4 5">
    <name type="scientific">Sphingobium yanoikuyae</name>
    <name type="common">Sphingomonas yanoikuyae</name>
    <dbReference type="NCBI Taxonomy" id="13690"/>
    <lineage>
        <taxon>Bacteria</taxon>
        <taxon>Pseudomonadati</taxon>
        <taxon>Pseudomonadota</taxon>
        <taxon>Alphaproteobacteria</taxon>
        <taxon>Sphingomonadales</taxon>
        <taxon>Sphingomonadaceae</taxon>
        <taxon>Sphingobium</taxon>
    </lineage>
</organism>
<comment type="caution">
    <text evidence="4">The sequence shown here is derived from an EMBL/GenBank/DDBJ whole genome shotgun (WGS) entry which is preliminary data.</text>
</comment>
<gene>
    <name evidence="4" type="ORF">CP98_03837</name>
</gene>
<evidence type="ECO:0000259" key="3">
    <source>
        <dbReference type="PROSITE" id="PS51186"/>
    </source>
</evidence>
<dbReference type="AlphaFoldDB" id="A0A084EFX3"/>